<keyword evidence="3" id="KW-0812">Transmembrane</keyword>
<reference evidence="5" key="1">
    <citation type="submission" date="2018-11" db="EMBL/GenBank/DDBJ databases">
        <authorList>
            <consortium name="Pathogen Informatics"/>
        </authorList>
    </citation>
    <scope>NUCLEOTIDE SEQUENCE</scope>
</reference>
<dbReference type="GO" id="GO:0016020">
    <property type="term" value="C:membrane"/>
    <property type="evidence" value="ECO:0007669"/>
    <property type="project" value="InterPro"/>
</dbReference>
<keyword evidence="3" id="KW-1133">Transmembrane helix</keyword>
<dbReference type="EMBL" id="CAAALY010261118">
    <property type="protein sequence ID" value="VEL39387.1"/>
    <property type="molecule type" value="Genomic_DNA"/>
</dbReference>
<dbReference type="AlphaFoldDB" id="A0A448XLC7"/>
<dbReference type="GO" id="GO:0007166">
    <property type="term" value="P:cell surface receptor signaling pathway"/>
    <property type="evidence" value="ECO:0007669"/>
    <property type="project" value="InterPro"/>
</dbReference>
<dbReference type="OrthoDB" id="5959102at2759"/>
<feature type="transmembrane region" description="Helical" evidence="3">
    <location>
        <begin position="33"/>
        <end position="52"/>
    </location>
</feature>
<feature type="non-terminal residue" evidence="5">
    <location>
        <position position="1"/>
    </location>
</feature>
<dbReference type="Pfam" id="PF01534">
    <property type="entry name" value="Frizzled"/>
    <property type="match status" value="1"/>
</dbReference>
<feature type="region of interest" description="Disordered" evidence="2">
    <location>
        <begin position="225"/>
        <end position="247"/>
    </location>
</feature>
<dbReference type="Gene3D" id="1.20.1070.10">
    <property type="entry name" value="Rhodopsin 7-helix transmembrane proteins"/>
    <property type="match status" value="1"/>
</dbReference>
<evidence type="ECO:0000256" key="1">
    <source>
        <dbReference type="ARBA" id="ARBA00023170"/>
    </source>
</evidence>
<keyword evidence="1" id="KW-0675">Receptor</keyword>
<evidence type="ECO:0000313" key="5">
    <source>
        <dbReference type="EMBL" id="VEL39387.1"/>
    </source>
</evidence>
<comment type="caution">
    <text evidence="5">The sequence shown here is derived from an EMBL/GenBank/DDBJ whole genome shotgun (WGS) entry which is preliminary data.</text>
</comment>
<protein>
    <recommendedName>
        <fullName evidence="4">Frizzled/Smoothened 7TM domain-containing protein</fullName>
    </recommendedName>
</protein>
<organism evidence="5 6">
    <name type="scientific">Protopolystoma xenopodis</name>
    <dbReference type="NCBI Taxonomy" id="117903"/>
    <lineage>
        <taxon>Eukaryota</taxon>
        <taxon>Metazoa</taxon>
        <taxon>Spiralia</taxon>
        <taxon>Lophotrochozoa</taxon>
        <taxon>Platyhelminthes</taxon>
        <taxon>Monogenea</taxon>
        <taxon>Polyopisthocotylea</taxon>
        <taxon>Polystomatidea</taxon>
        <taxon>Polystomatidae</taxon>
        <taxon>Protopolystoma</taxon>
    </lineage>
</organism>
<dbReference type="InterPro" id="IPR000539">
    <property type="entry name" value="Frizzled/Smoothened_7TM"/>
</dbReference>
<sequence length="247" mass="26340">MLLLVDADELVGLCGVGRQHSRAMAIFILTPQLLTLGVGFIFLLSGGLFRLLQSHSHRHRCSPVDNHFTSCSDCGPHEVNRSSEASYKTVARSPGNCGRLMLNPAWPRHATPEAPEARMGNFLPLSGNLGSHESGRQLKETSVRAQTGVMLGGNGENVHEPSYPIMFAGASRCDEFQGLKPIKTASLSLNPGELTSVTSMTGEHHPVSPSSGASLMAGLSGPSRYIQKTGSLRPGQTLDTIGLSRVE</sequence>
<keyword evidence="6" id="KW-1185">Reference proteome</keyword>
<keyword evidence="3" id="KW-0472">Membrane</keyword>
<gene>
    <name evidence="5" type="ORF">PXEA_LOCUS32827</name>
</gene>
<accession>A0A448XLC7</accession>
<dbReference type="Proteomes" id="UP000784294">
    <property type="component" value="Unassembled WGS sequence"/>
</dbReference>
<evidence type="ECO:0000313" key="6">
    <source>
        <dbReference type="Proteomes" id="UP000784294"/>
    </source>
</evidence>
<feature type="domain" description="Frizzled/Smoothened 7TM" evidence="4">
    <location>
        <begin position="5"/>
        <end position="49"/>
    </location>
</feature>
<proteinExistence type="predicted"/>
<name>A0A448XLC7_9PLAT</name>
<evidence type="ECO:0000256" key="3">
    <source>
        <dbReference type="SAM" id="Phobius"/>
    </source>
</evidence>
<evidence type="ECO:0000256" key="2">
    <source>
        <dbReference type="SAM" id="MobiDB-lite"/>
    </source>
</evidence>
<evidence type="ECO:0000259" key="4">
    <source>
        <dbReference type="Pfam" id="PF01534"/>
    </source>
</evidence>